<dbReference type="InterPro" id="IPR014017">
    <property type="entry name" value="DNA_helicase_UvrD-like_C"/>
</dbReference>
<evidence type="ECO:0000256" key="1">
    <source>
        <dbReference type="ARBA" id="ARBA00022722"/>
    </source>
</evidence>
<keyword evidence="10" id="KW-0413">Isomerase</keyword>
<evidence type="ECO:0000256" key="13">
    <source>
        <dbReference type="ARBA" id="ARBA00048988"/>
    </source>
</evidence>
<keyword evidence="8" id="KW-0238">DNA-binding</keyword>
<comment type="catalytic activity">
    <reaction evidence="13">
        <text>ATP + H2O = ADP + phosphate + H(+)</text>
        <dbReference type="Rhea" id="RHEA:13065"/>
        <dbReference type="ChEBI" id="CHEBI:15377"/>
        <dbReference type="ChEBI" id="CHEBI:15378"/>
        <dbReference type="ChEBI" id="CHEBI:30616"/>
        <dbReference type="ChEBI" id="CHEBI:43474"/>
        <dbReference type="ChEBI" id="CHEBI:456216"/>
        <dbReference type="EC" id="5.6.2.4"/>
    </reaction>
</comment>
<keyword evidence="18" id="KW-1185">Reference proteome</keyword>
<organism evidence="17 18">
    <name type="scientific">Marinoscillum luteum</name>
    <dbReference type="NCBI Taxonomy" id="861051"/>
    <lineage>
        <taxon>Bacteria</taxon>
        <taxon>Pseudomonadati</taxon>
        <taxon>Bacteroidota</taxon>
        <taxon>Cytophagia</taxon>
        <taxon>Cytophagales</taxon>
        <taxon>Reichenbachiellaceae</taxon>
        <taxon>Marinoscillum</taxon>
    </lineage>
</organism>
<keyword evidence="5 14" id="KW-0347">Helicase</keyword>
<dbReference type="Gene3D" id="3.90.320.10">
    <property type="match status" value="1"/>
</dbReference>
<evidence type="ECO:0000256" key="5">
    <source>
        <dbReference type="ARBA" id="ARBA00022806"/>
    </source>
</evidence>
<sequence>MSKPFHIYRSGAGSGKTFTLARSYLTIALGRPAAFRHILGVTFTNKATEEMKNRIVAILKTLAAGEAHPMEADLCADLGISKGELQKRASATLSDILHQYGRFSIVTIDSFFNQVIRSFAREMGLQGTFTIDLDQKTVLERVIDKMLQEIGEADKKQLRSWLTEFAELKVEDGKSWDFRRDITALSGEILKDEFKKHSAAVLKLSETPGYFDKLKKELNEIRFGFENQVKRFSREFSEYLEQEGLSIKDFSGGVRGPAGLFEKLEGLVFDISDPRRAAMDNLEAWLTKPNLKKGHLNHYLESFILPKYSQMINYIDQHFVRYASSLEVQRYLFTFGILAQVNKYIQNYRDENDVMLIADLPDFLHQIISDSDTPYIYEKVGSNYSHYLIDEFQDTSAFQWENFMPLVKNTTDEGNFSMVVGDVKQSIYRFRGGEWELLQNRLKDDIGDYHVEAHNLDTNWRSDQRIIDFNNFFFESARDFSKDHFFNQTGNVLDPVLKQRVADRVSEVFDTFSDVAQKGSKEEAVPQGSVNLEFISDDDTGDDEKWADEAIARTIRYAEDLQRKGYELRDMAILTRYSSEGRKVADAFLAFRNSEEADPDLKYDVVSSEALYLTSSHLVRFIVSLIKWLNDEKNTIVLNEWLYEYRRYISQEEITESGIFASYREWKEVVPNEFIKHKEYMKTLPLYELVEGIVRIFDLNKFKQEFTYLQGFQDAVLDYSKNERGDIPSFLEWWEEVRKERAIQISNDNNAIKILTIHKAKGLEFPVVILPFLGWGFDHDGTKDNILWCEGALADAPFNRLPVIPLKYSSKLANTYWAEAYYQEKLKAYLDNLNLLYVAFTRPIEVLIGFAKLPKPKAKFGSTYDLMHPLLSDTEGWDESATAYHIGEIPGKENVRQSTLEFGLTEYLSTPWRGKVSVQIKGSAELSEAVFVDATLQGIRMHEVLSKIHYSSDLDQYVEHSDYEQLKTIISHPELADWFDPQWMVANEVPILLPGGDFKRIDRINRSEKETIVIDFKTGTKRSKDKSQVAEYIRILKEMEYPGVRGYLVYLSDLSVEPV</sequence>
<dbReference type="SUPFAM" id="SSF52540">
    <property type="entry name" value="P-loop containing nucleoside triphosphate hydrolases"/>
    <property type="match status" value="1"/>
</dbReference>
<dbReference type="Pfam" id="PF13361">
    <property type="entry name" value="UvrD_C"/>
    <property type="match status" value="1"/>
</dbReference>
<comment type="catalytic activity">
    <reaction evidence="11">
        <text>Couples ATP hydrolysis with the unwinding of duplex DNA by translocating in the 3'-5' direction.</text>
        <dbReference type="EC" id="5.6.2.4"/>
    </reaction>
</comment>
<gene>
    <name evidence="17" type="ORF">ACHKAR_01275</name>
</gene>
<evidence type="ECO:0000256" key="3">
    <source>
        <dbReference type="ARBA" id="ARBA00022763"/>
    </source>
</evidence>
<feature type="domain" description="UvrD-like helicase C-terminal" evidence="16">
    <location>
        <begin position="499"/>
        <end position="762"/>
    </location>
</feature>
<keyword evidence="9" id="KW-0234">DNA repair</keyword>
<evidence type="ECO:0000256" key="11">
    <source>
        <dbReference type="ARBA" id="ARBA00034617"/>
    </source>
</evidence>
<keyword evidence="6" id="KW-0269">Exonuclease</keyword>
<dbReference type="RefSeq" id="WP_395415844.1">
    <property type="nucleotide sequence ID" value="NZ_JBIPKE010000008.1"/>
</dbReference>
<evidence type="ECO:0000256" key="12">
    <source>
        <dbReference type="ARBA" id="ARBA00034808"/>
    </source>
</evidence>
<feature type="domain" description="UvrD-like helicase ATP-binding" evidence="15">
    <location>
        <begin position="1"/>
        <end position="463"/>
    </location>
</feature>
<evidence type="ECO:0000256" key="6">
    <source>
        <dbReference type="ARBA" id="ARBA00022839"/>
    </source>
</evidence>
<evidence type="ECO:0000259" key="16">
    <source>
        <dbReference type="PROSITE" id="PS51217"/>
    </source>
</evidence>
<dbReference type="InterPro" id="IPR000212">
    <property type="entry name" value="DNA_helicase_UvrD/REP"/>
</dbReference>
<keyword evidence="1" id="KW-0540">Nuclease</keyword>
<dbReference type="Proteomes" id="UP001610063">
    <property type="component" value="Unassembled WGS sequence"/>
</dbReference>
<dbReference type="EC" id="5.6.2.4" evidence="12"/>
<protein>
    <recommendedName>
        <fullName evidence="12">DNA 3'-5' helicase</fullName>
        <ecNumber evidence="12">5.6.2.4</ecNumber>
    </recommendedName>
</protein>
<evidence type="ECO:0000256" key="14">
    <source>
        <dbReference type="PROSITE-ProRule" id="PRU00560"/>
    </source>
</evidence>
<dbReference type="EMBL" id="JBIPKE010000008">
    <property type="protein sequence ID" value="MFH6982045.1"/>
    <property type="molecule type" value="Genomic_DNA"/>
</dbReference>
<name>A0ABW7N328_9BACT</name>
<reference evidence="17 18" key="1">
    <citation type="journal article" date="2013" name="Int. J. Syst. Evol. Microbiol.">
        <title>Marinoscillum luteum sp. nov., isolated from marine sediment.</title>
        <authorList>
            <person name="Cha I.T."/>
            <person name="Park S.J."/>
            <person name="Kim S.J."/>
            <person name="Kim J.G."/>
            <person name="Jung M.Y."/>
            <person name="Shin K.S."/>
            <person name="Kwon K.K."/>
            <person name="Yang S.H."/>
            <person name="Seo Y.S."/>
            <person name="Rhee S.K."/>
        </authorList>
    </citation>
    <scope>NUCLEOTIDE SEQUENCE [LARGE SCALE GENOMIC DNA]</scope>
    <source>
        <strain evidence="17 18">KCTC 23939</strain>
    </source>
</reference>
<dbReference type="PANTHER" id="PTHR11070">
    <property type="entry name" value="UVRD / RECB / PCRA DNA HELICASE FAMILY MEMBER"/>
    <property type="match status" value="1"/>
</dbReference>
<keyword evidence="7 14" id="KW-0067">ATP-binding</keyword>
<dbReference type="PANTHER" id="PTHR11070:SF67">
    <property type="entry name" value="DNA 3'-5' HELICASE"/>
    <property type="match status" value="1"/>
</dbReference>
<comment type="caution">
    <text evidence="17">The sequence shown here is derived from an EMBL/GenBank/DDBJ whole genome shotgun (WGS) entry which is preliminary data.</text>
</comment>
<evidence type="ECO:0000256" key="10">
    <source>
        <dbReference type="ARBA" id="ARBA00023235"/>
    </source>
</evidence>
<dbReference type="PROSITE" id="PS51217">
    <property type="entry name" value="UVRD_HELICASE_CTER"/>
    <property type="match status" value="1"/>
</dbReference>
<dbReference type="Pfam" id="PF00580">
    <property type="entry name" value="UvrD-helicase"/>
    <property type="match status" value="1"/>
</dbReference>
<evidence type="ECO:0000256" key="7">
    <source>
        <dbReference type="ARBA" id="ARBA00022840"/>
    </source>
</evidence>
<evidence type="ECO:0000259" key="15">
    <source>
        <dbReference type="PROSITE" id="PS51198"/>
    </source>
</evidence>
<evidence type="ECO:0000256" key="8">
    <source>
        <dbReference type="ARBA" id="ARBA00023125"/>
    </source>
</evidence>
<evidence type="ECO:0000313" key="18">
    <source>
        <dbReference type="Proteomes" id="UP001610063"/>
    </source>
</evidence>
<dbReference type="PROSITE" id="PS51198">
    <property type="entry name" value="UVRD_HELICASE_ATP_BIND"/>
    <property type="match status" value="1"/>
</dbReference>
<dbReference type="Gene3D" id="3.40.50.300">
    <property type="entry name" value="P-loop containing nucleotide triphosphate hydrolases"/>
    <property type="match status" value="3"/>
</dbReference>
<evidence type="ECO:0000256" key="4">
    <source>
        <dbReference type="ARBA" id="ARBA00022801"/>
    </source>
</evidence>
<dbReference type="InterPro" id="IPR014016">
    <property type="entry name" value="UvrD-like_ATP-bd"/>
</dbReference>
<dbReference type="InterPro" id="IPR011604">
    <property type="entry name" value="PDDEXK-like_dom_sf"/>
</dbReference>
<keyword evidence="2 14" id="KW-0547">Nucleotide-binding</keyword>
<proteinExistence type="predicted"/>
<feature type="binding site" evidence="14">
    <location>
        <begin position="10"/>
        <end position="17"/>
    </location>
    <ligand>
        <name>ATP</name>
        <dbReference type="ChEBI" id="CHEBI:30616"/>
    </ligand>
</feature>
<keyword evidence="4 14" id="KW-0378">Hydrolase</keyword>
<dbReference type="InterPro" id="IPR027417">
    <property type="entry name" value="P-loop_NTPase"/>
</dbReference>
<dbReference type="GO" id="GO:0008854">
    <property type="term" value="F:exodeoxyribonuclease V activity"/>
    <property type="evidence" value="ECO:0007669"/>
    <property type="project" value="UniProtKB-EC"/>
</dbReference>
<evidence type="ECO:0000313" key="17">
    <source>
        <dbReference type="EMBL" id="MFH6982045.1"/>
    </source>
</evidence>
<evidence type="ECO:0000256" key="2">
    <source>
        <dbReference type="ARBA" id="ARBA00022741"/>
    </source>
</evidence>
<evidence type="ECO:0000256" key="9">
    <source>
        <dbReference type="ARBA" id="ARBA00023204"/>
    </source>
</evidence>
<keyword evidence="3" id="KW-0227">DNA damage</keyword>
<accession>A0ABW7N328</accession>
<dbReference type="Gene3D" id="1.10.3170.10">
    <property type="entry name" value="Recbcd, chain B, domain 2"/>
    <property type="match status" value="1"/>
</dbReference>